<name>A0A846H5J9_9CYAN</name>
<sequence>MPKIHENKGNALLSLKKKVEAKQAFEQAVRIYSQRQDKTSLQRVQQIIAKI</sequence>
<evidence type="ECO:0000313" key="1">
    <source>
        <dbReference type="EMBL" id="NEU72363.1"/>
    </source>
</evidence>
<dbReference type="SUPFAM" id="SSF48452">
    <property type="entry name" value="TPR-like"/>
    <property type="match status" value="1"/>
</dbReference>
<reference evidence="1 2" key="1">
    <citation type="journal article" date="2015" name="Genome Announc.">
        <title>Draft Genome Sequence of Cyanobacterium Hassallia byssoidea Strain VB512170, Isolated from Monuments in India.</title>
        <authorList>
            <person name="Singh D."/>
            <person name="Chandrababunaidu M.M."/>
            <person name="Panda A."/>
            <person name="Sen D."/>
            <person name="Bhattacharyya S."/>
            <person name="Adhikary S.P."/>
            <person name="Tripathy S."/>
        </authorList>
    </citation>
    <scope>NUCLEOTIDE SEQUENCE [LARGE SCALE GENOMIC DNA]</scope>
    <source>
        <strain evidence="1 2">VB512170</strain>
    </source>
</reference>
<comment type="caution">
    <text evidence="1">The sequence shown here is derived from an EMBL/GenBank/DDBJ whole genome shotgun (WGS) entry which is preliminary data.</text>
</comment>
<protein>
    <submittedName>
        <fullName evidence="1">Tetratricopeptide repeat protein</fullName>
    </submittedName>
</protein>
<dbReference type="InterPro" id="IPR011990">
    <property type="entry name" value="TPR-like_helical_dom_sf"/>
</dbReference>
<dbReference type="AlphaFoldDB" id="A0A846H5J9"/>
<keyword evidence="2" id="KW-1185">Reference proteome</keyword>
<dbReference type="RefSeq" id="WP_163518683.1">
    <property type="nucleotide sequence ID" value="NZ_JTCM02000009.1"/>
</dbReference>
<gene>
    <name evidence="1" type="ORF">PI95_007185</name>
</gene>
<dbReference type="EMBL" id="JTCM02000009">
    <property type="protein sequence ID" value="NEU72363.1"/>
    <property type="molecule type" value="Genomic_DNA"/>
</dbReference>
<dbReference type="Proteomes" id="UP000031549">
    <property type="component" value="Unassembled WGS sequence"/>
</dbReference>
<proteinExistence type="predicted"/>
<dbReference type="Gene3D" id="1.25.40.10">
    <property type="entry name" value="Tetratricopeptide repeat domain"/>
    <property type="match status" value="1"/>
</dbReference>
<evidence type="ECO:0000313" key="2">
    <source>
        <dbReference type="Proteomes" id="UP000031549"/>
    </source>
</evidence>
<organism evidence="1 2">
    <name type="scientific">Hassallia byssoidea VB512170</name>
    <dbReference type="NCBI Taxonomy" id="1304833"/>
    <lineage>
        <taxon>Bacteria</taxon>
        <taxon>Bacillati</taxon>
        <taxon>Cyanobacteriota</taxon>
        <taxon>Cyanophyceae</taxon>
        <taxon>Nostocales</taxon>
        <taxon>Tolypothrichaceae</taxon>
        <taxon>Hassallia</taxon>
    </lineage>
</organism>
<accession>A0A846H5J9</accession>